<reference evidence="10 11" key="1">
    <citation type="submission" date="2018-08" db="EMBL/GenBank/DDBJ databases">
        <title>A genome reference for cultivated species of the human gut microbiota.</title>
        <authorList>
            <person name="Zou Y."/>
            <person name="Xue W."/>
            <person name="Luo G."/>
        </authorList>
    </citation>
    <scope>NUCLEOTIDE SEQUENCE [LARGE SCALE GENOMIC DNA]</scope>
    <source>
        <strain evidence="10 11">AM40-30BH</strain>
    </source>
</reference>
<dbReference type="EC" id="1.16.3.2" evidence="8"/>
<feature type="binding site" evidence="7">
    <location>
        <position position="94"/>
    </location>
    <ligand>
        <name>Fe cation</name>
        <dbReference type="ChEBI" id="CHEBI:24875"/>
        <label>1</label>
    </ligand>
</feature>
<evidence type="ECO:0000256" key="8">
    <source>
        <dbReference type="RuleBase" id="RU361145"/>
    </source>
</evidence>
<evidence type="ECO:0000256" key="1">
    <source>
        <dbReference type="ARBA" id="ARBA00006950"/>
    </source>
</evidence>
<dbReference type="InterPro" id="IPR008331">
    <property type="entry name" value="Ferritin_DPS_dom"/>
</dbReference>
<evidence type="ECO:0000256" key="7">
    <source>
        <dbReference type="PIRSR" id="PIRSR601519-1"/>
    </source>
</evidence>
<comment type="catalytic activity">
    <reaction evidence="8">
        <text>4 Fe(2+) + O2 + 6 H2O = 4 iron(III) oxide-hydroxide + 12 H(+)</text>
        <dbReference type="Rhea" id="RHEA:11972"/>
        <dbReference type="ChEBI" id="CHEBI:15377"/>
        <dbReference type="ChEBI" id="CHEBI:15378"/>
        <dbReference type="ChEBI" id="CHEBI:15379"/>
        <dbReference type="ChEBI" id="CHEBI:29033"/>
        <dbReference type="ChEBI" id="CHEBI:78619"/>
        <dbReference type="EC" id="1.16.3.2"/>
    </reaction>
</comment>
<dbReference type="InterPro" id="IPR041719">
    <property type="entry name" value="Ferritin_prok"/>
</dbReference>
<dbReference type="InterPro" id="IPR012347">
    <property type="entry name" value="Ferritin-like"/>
</dbReference>
<comment type="function">
    <text evidence="6">May alleviate iron toxicity in the presence of oxygen.</text>
</comment>
<evidence type="ECO:0000313" key="11">
    <source>
        <dbReference type="Proteomes" id="UP000284379"/>
    </source>
</evidence>
<dbReference type="GO" id="GO:0008198">
    <property type="term" value="F:ferrous iron binding"/>
    <property type="evidence" value="ECO:0007669"/>
    <property type="project" value="TreeGrafter"/>
</dbReference>
<name>A0A413VXM3_9BACE</name>
<evidence type="ECO:0000256" key="2">
    <source>
        <dbReference type="ARBA" id="ARBA00022434"/>
    </source>
</evidence>
<dbReference type="RefSeq" id="WP_002561504.1">
    <property type="nucleotide sequence ID" value="NZ_BMBN01000011.1"/>
</dbReference>
<proteinExistence type="inferred from homology"/>
<dbReference type="Pfam" id="PF00210">
    <property type="entry name" value="Ferritin"/>
    <property type="match status" value="1"/>
</dbReference>
<evidence type="ECO:0000256" key="5">
    <source>
        <dbReference type="ARBA" id="ARBA00023004"/>
    </source>
</evidence>
<dbReference type="GO" id="GO:0008199">
    <property type="term" value="F:ferric iron binding"/>
    <property type="evidence" value="ECO:0007669"/>
    <property type="project" value="InterPro"/>
</dbReference>
<feature type="binding site" evidence="7">
    <location>
        <position position="127"/>
    </location>
    <ligand>
        <name>Fe cation</name>
        <dbReference type="ChEBI" id="CHEBI:24875"/>
        <label>1</label>
    </ligand>
</feature>
<feature type="binding site" evidence="7">
    <location>
        <position position="17"/>
    </location>
    <ligand>
        <name>Fe cation</name>
        <dbReference type="ChEBI" id="CHEBI:24875"/>
        <label>1</label>
    </ligand>
</feature>
<dbReference type="InterPro" id="IPR001519">
    <property type="entry name" value="Ferritin"/>
</dbReference>
<evidence type="ECO:0000256" key="6">
    <source>
        <dbReference type="ARBA" id="ARBA00054546"/>
    </source>
</evidence>
<gene>
    <name evidence="10" type="ORF">DW888_00440</name>
</gene>
<evidence type="ECO:0000256" key="3">
    <source>
        <dbReference type="ARBA" id="ARBA00022723"/>
    </source>
</evidence>
<dbReference type="GO" id="GO:0004322">
    <property type="term" value="F:ferroxidase activity"/>
    <property type="evidence" value="ECO:0007669"/>
    <property type="project" value="TreeGrafter"/>
</dbReference>
<dbReference type="CDD" id="cd01055">
    <property type="entry name" value="Nonheme_Ferritin"/>
    <property type="match status" value="1"/>
</dbReference>
<comment type="caution">
    <text evidence="10">The sequence shown here is derived from an EMBL/GenBank/DDBJ whole genome shotgun (WGS) entry which is preliminary data.</text>
</comment>
<dbReference type="Gene3D" id="1.20.1260.10">
    <property type="match status" value="1"/>
</dbReference>
<accession>A0A413VXM3</accession>
<keyword evidence="5 7" id="KW-0408">Iron</keyword>
<dbReference type="GO" id="GO:0006879">
    <property type="term" value="P:intracellular iron ion homeostasis"/>
    <property type="evidence" value="ECO:0007669"/>
    <property type="project" value="UniProtKB-KW"/>
</dbReference>
<dbReference type="AlphaFoldDB" id="A0A413VXM3"/>
<keyword evidence="8" id="KW-0963">Cytoplasm</keyword>
<dbReference type="InterPro" id="IPR009040">
    <property type="entry name" value="Ferritin-like_diiron"/>
</dbReference>
<dbReference type="Proteomes" id="UP000284379">
    <property type="component" value="Unassembled WGS sequence"/>
</dbReference>
<dbReference type="GO" id="GO:0042802">
    <property type="term" value="F:identical protein binding"/>
    <property type="evidence" value="ECO:0007669"/>
    <property type="project" value="UniProtKB-ARBA"/>
</dbReference>
<evidence type="ECO:0000256" key="4">
    <source>
        <dbReference type="ARBA" id="ARBA00023002"/>
    </source>
</evidence>
<comment type="subcellular location">
    <subcellularLocation>
        <location evidence="8">Cytoplasm</location>
    </subcellularLocation>
</comment>
<dbReference type="EMBL" id="QSGO01000001">
    <property type="protein sequence ID" value="RHB38327.1"/>
    <property type="molecule type" value="Genomic_DNA"/>
</dbReference>
<keyword evidence="4" id="KW-0560">Oxidoreductase</keyword>
<sequence>MMTEKLQKVLNEQVTAEMWSANLYLSMSFHLEREGYTGFASWLKKQSQEEMEHAYAIAGYIIKRGGIAKVDKIDVVPTGWGTPLEVFEHVYEHECHVSKMIDGLVAIASSEKDNATQDFLWGFVREQVEEEATAMEIVDKLKRAGDAGVFFIDAQLGKR</sequence>
<feature type="binding site" evidence="7">
    <location>
        <position position="50"/>
    </location>
    <ligand>
        <name>Fe cation</name>
        <dbReference type="ChEBI" id="CHEBI:24875"/>
        <label>1</label>
    </ligand>
</feature>
<protein>
    <recommendedName>
        <fullName evidence="8">Ferritin</fullName>
        <ecNumber evidence="8">1.16.3.2</ecNumber>
    </recommendedName>
</protein>
<dbReference type="SUPFAM" id="SSF47240">
    <property type="entry name" value="Ferritin-like"/>
    <property type="match status" value="1"/>
</dbReference>
<dbReference type="GO" id="GO:0005829">
    <property type="term" value="C:cytosol"/>
    <property type="evidence" value="ECO:0007669"/>
    <property type="project" value="TreeGrafter"/>
</dbReference>
<dbReference type="GeneID" id="69502759"/>
<organism evidence="10 11">
    <name type="scientific">Bacteroides nordii</name>
    <dbReference type="NCBI Taxonomy" id="291645"/>
    <lineage>
        <taxon>Bacteria</taxon>
        <taxon>Pseudomonadati</taxon>
        <taxon>Bacteroidota</taxon>
        <taxon>Bacteroidia</taxon>
        <taxon>Bacteroidales</taxon>
        <taxon>Bacteroidaceae</taxon>
        <taxon>Bacteroides</taxon>
    </lineage>
</organism>
<feature type="domain" description="Ferritin-like diiron" evidence="9">
    <location>
        <begin position="1"/>
        <end position="145"/>
    </location>
</feature>
<evidence type="ECO:0000313" key="10">
    <source>
        <dbReference type="EMBL" id="RHB38327.1"/>
    </source>
</evidence>
<keyword evidence="3 7" id="KW-0479">Metal-binding</keyword>
<dbReference type="PANTHER" id="PTHR11431">
    <property type="entry name" value="FERRITIN"/>
    <property type="match status" value="1"/>
</dbReference>
<dbReference type="FunFam" id="1.20.1260.10:FF:000001">
    <property type="entry name" value="Non-heme ferritin"/>
    <property type="match status" value="1"/>
</dbReference>
<keyword evidence="2 8" id="KW-0409">Iron storage</keyword>
<dbReference type="InterPro" id="IPR009078">
    <property type="entry name" value="Ferritin-like_SF"/>
</dbReference>
<evidence type="ECO:0000259" key="9">
    <source>
        <dbReference type="PROSITE" id="PS50905"/>
    </source>
</evidence>
<dbReference type="PANTHER" id="PTHR11431:SF127">
    <property type="entry name" value="BACTERIAL NON-HEME FERRITIN"/>
    <property type="match status" value="1"/>
</dbReference>
<dbReference type="GO" id="GO:0006826">
    <property type="term" value="P:iron ion transport"/>
    <property type="evidence" value="ECO:0007669"/>
    <property type="project" value="InterPro"/>
</dbReference>
<feature type="binding site" evidence="7">
    <location>
        <position position="53"/>
    </location>
    <ligand>
        <name>Fe cation</name>
        <dbReference type="ChEBI" id="CHEBI:24875"/>
        <label>1</label>
    </ligand>
</feature>
<comment type="similarity">
    <text evidence="1 8">Belongs to the ferritin family. Prokaryotic subfamily.</text>
</comment>
<comment type="function">
    <text evidence="8">Iron-storage protein.</text>
</comment>
<dbReference type="PROSITE" id="PS50905">
    <property type="entry name" value="FERRITIN_LIKE"/>
    <property type="match status" value="1"/>
</dbReference>